<protein>
    <submittedName>
        <fullName evidence="2">Uncharacterized protein</fullName>
    </submittedName>
</protein>
<evidence type="ECO:0000313" key="3">
    <source>
        <dbReference type="Proteomes" id="UP001151760"/>
    </source>
</evidence>
<feature type="region of interest" description="Disordered" evidence="1">
    <location>
        <begin position="90"/>
        <end position="152"/>
    </location>
</feature>
<dbReference type="Proteomes" id="UP001151760">
    <property type="component" value="Unassembled WGS sequence"/>
</dbReference>
<sequence>MLRTGSLTREDLDVIGLVDDVVLRSCSSTNFTLEAEQDAPDSESIITLRQRHERAVKRVMQKRLSVIAGFTWTCCCTGIGQAKNFRLGSSQVENSGAGRDQRNRGQQSHRATNSNSAVKHVTTAGWAEKNTGASSSGPADKKPDASSAVSLR</sequence>
<evidence type="ECO:0000313" key="2">
    <source>
        <dbReference type="EMBL" id="GJT99002.1"/>
    </source>
</evidence>
<feature type="compositionally biased region" description="Polar residues" evidence="1">
    <location>
        <begin position="104"/>
        <end position="117"/>
    </location>
</feature>
<dbReference type="EMBL" id="BQNB010020727">
    <property type="protein sequence ID" value="GJT99002.1"/>
    <property type="molecule type" value="Genomic_DNA"/>
</dbReference>
<name>A0ABQ5IFW6_9ASTR</name>
<gene>
    <name evidence="2" type="ORF">Tco_1094520</name>
</gene>
<evidence type="ECO:0000256" key="1">
    <source>
        <dbReference type="SAM" id="MobiDB-lite"/>
    </source>
</evidence>
<keyword evidence="3" id="KW-1185">Reference proteome</keyword>
<comment type="caution">
    <text evidence="2">The sequence shown here is derived from an EMBL/GenBank/DDBJ whole genome shotgun (WGS) entry which is preliminary data.</text>
</comment>
<reference evidence="2" key="2">
    <citation type="submission" date="2022-01" db="EMBL/GenBank/DDBJ databases">
        <authorList>
            <person name="Yamashiro T."/>
            <person name="Shiraishi A."/>
            <person name="Satake H."/>
            <person name="Nakayama K."/>
        </authorList>
    </citation>
    <scope>NUCLEOTIDE SEQUENCE</scope>
</reference>
<accession>A0ABQ5IFW6</accession>
<reference evidence="2" key="1">
    <citation type="journal article" date="2022" name="Int. J. Mol. Sci.">
        <title>Draft Genome of Tanacetum Coccineum: Genomic Comparison of Closely Related Tanacetum-Family Plants.</title>
        <authorList>
            <person name="Yamashiro T."/>
            <person name="Shiraishi A."/>
            <person name="Nakayama K."/>
            <person name="Satake H."/>
        </authorList>
    </citation>
    <scope>NUCLEOTIDE SEQUENCE</scope>
</reference>
<organism evidence="2 3">
    <name type="scientific">Tanacetum coccineum</name>
    <dbReference type="NCBI Taxonomy" id="301880"/>
    <lineage>
        <taxon>Eukaryota</taxon>
        <taxon>Viridiplantae</taxon>
        <taxon>Streptophyta</taxon>
        <taxon>Embryophyta</taxon>
        <taxon>Tracheophyta</taxon>
        <taxon>Spermatophyta</taxon>
        <taxon>Magnoliopsida</taxon>
        <taxon>eudicotyledons</taxon>
        <taxon>Gunneridae</taxon>
        <taxon>Pentapetalae</taxon>
        <taxon>asterids</taxon>
        <taxon>campanulids</taxon>
        <taxon>Asterales</taxon>
        <taxon>Asteraceae</taxon>
        <taxon>Asteroideae</taxon>
        <taxon>Anthemideae</taxon>
        <taxon>Anthemidinae</taxon>
        <taxon>Tanacetum</taxon>
    </lineage>
</organism>
<proteinExistence type="predicted"/>